<accession>A0A848LY71</accession>
<proteinExistence type="predicted"/>
<sequence length="483" mass="53870">MRGWAPALSAAGVLLLVYLRTLLPGVGFADTAKFQFVGWVLGTPHATGYPNYLVLNHLFLKAVPFGTLAWRANLLSAVFAVAAVLVMSRLLVALGVRAGVAALVALAFGLTPTLWSQALAAEVYTLNLLFVAGVTLFFVRWRQTGARRFFYAACGLYALSFGCHLTMITLLPAIVVWVWTTERRVFWDVRAVCAVLGLIVLGASQYAYIFWRTHSPDTIYSEMRAGNLSEFWWSITGAQFKSLMFMFTPRQFLTERVPMYLGLLWKNLWPFLPLVPVGLLTLWRQRGPWSFLLLGALGNAAYALNYGIWDIFVYFIPGYFFLTVLAGVGLESLLDRWRSAPRWAGVAVALLPALALGAVNFREVDQSKERRAENFLHDTLKVVGTDALIVTRMYDESETLWYALFGEGLGEARRILLLYDHPRMEDVAAYVRDGAPLSAHVRPVPPGTRVFTIDADKAEELRGLGLQTAVRGERIWEVLPPAP</sequence>
<reference evidence="2 3" key="1">
    <citation type="submission" date="2020-04" db="EMBL/GenBank/DDBJ databases">
        <title>Draft genome of Pyxidicoccus fallax type strain.</title>
        <authorList>
            <person name="Whitworth D.E."/>
        </authorList>
    </citation>
    <scope>NUCLEOTIDE SEQUENCE [LARGE SCALE GENOMIC DNA]</scope>
    <source>
        <strain evidence="2 3">DSM 14698</strain>
    </source>
</reference>
<dbReference type="Proteomes" id="UP000518300">
    <property type="component" value="Unassembled WGS sequence"/>
</dbReference>
<feature type="transmembrane region" description="Helical" evidence="1">
    <location>
        <begin position="260"/>
        <end position="282"/>
    </location>
</feature>
<feature type="transmembrane region" description="Helical" evidence="1">
    <location>
        <begin position="311"/>
        <end position="330"/>
    </location>
</feature>
<gene>
    <name evidence="2" type="ORF">HG543_46000</name>
</gene>
<dbReference type="PANTHER" id="PTHR16214:SF3">
    <property type="entry name" value="TRANSMEMBRANE PROTEIN 260"/>
    <property type="match status" value="1"/>
</dbReference>
<feature type="transmembrane region" description="Helical" evidence="1">
    <location>
        <begin position="149"/>
        <end position="179"/>
    </location>
</feature>
<protein>
    <submittedName>
        <fullName evidence="2">DUF2723 domain-containing protein</fullName>
    </submittedName>
</protein>
<keyword evidence="1" id="KW-1133">Transmembrane helix</keyword>
<keyword evidence="1" id="KW-0812">Transmembrane</keyword>
<comment type="caution">
    <text evidence="2">The sequence shown here is derived from an EMBL/GenBank/DDBJ whole genome shotgun (WGS) entry which is preliminary data.</text>
</comment>
<evidence type="ECO:0000256" key="1">
    <source>
        <dbReference type="SAM" id="Phobius"/>
    </source>
</evidence>
<feature type="transmembrane region" description="Helical" evidence="1">
    <location>
        <begin position="191"/>
        <end position="211"/>
    </location>
</feature>
<feature type="transmembrane region" description="Helical" evidence="1">
    <location>
        <begin position="123"/>
        <end position="143"/>
    </location>
</feature>
<dbReference type="EMBL" id="JABBJJ010000390">
    <property type="protein sequence ID" value="NMO22164.1"/>
    <property type="molecule type" value="Genomic_DNA"/>
</dbReference>
<feature type="transmembrane region" description="Helical" evidence="1">
    <location>
        <begin position="98"/>
        <end position="116"/>
    </location>
</feature>
<dbReference type="Pfam" id="PF11028">
    <property type="entry name" value="TMEM260-like"/>
    <property type="match status" value="1"/>
</dbReference>
<feature type="transmembrane region" description="Helical" evidence="1">
    <location>
        <begin position="72"/>
        <end position="92"/>
    </location>
</feature>
<organism evidence="2 3">
    <name type="scientific">Pyxidicoccus fallax</name>
    <dbReference type="NCBI Taxonomy" id="394095"/>
    <lineage>
        <taxon>Bacteria</taxon>
        <taxon>Pseudomonadati</taxon>
        <taxon>Myxococcota</taxon>
        <taxon>Myxococcia</taxon>
        <taxon>Myxococcales</taxon>
        <taxon>Cystobacterineae</taxon>
        <taxon>Myxococcaceae</taxon>
        <taxon>Pyxidicoccus</taxon>
    </lineage>
</organism>
<feature type="transmembrane region" description="Helical" evidence="1">
    <location>
        <begin position="342"/>
        <end position="361"/>
    </location>
</feature>
<dbReference type="PANTHER" id="PTHR16214">
    <property type="entry name" value="TRANSMEMBRANE PROTEIN 260"/>
    <property type="match status" value="1"/>
</dbReference>
<dbReference type="InterPro" id="IPR021280">
    <property type="entry name" value="TMEM260-like"/>
</dbReference>
<feature type="transmembrane region" description="Helical" evidence="1">
    <location>
        <begin position="288"/>
        <end position="304"/>
    </location>
</feature>
<dbReference type="RefSeq" id="WP_169351322.1">
    <property type="nucleotide sequence ID" value="NZ_JABBJJ010000390.1"/>
</dbReference>
<evidence type="ECO:0000313" key="3">
    <source>
        <dbReference type="Proteomes" id="UP000518300"/>
    </source>
</evidence>
<dbReference type="InterPro" id="IPR052724">
    <property type="entry name" value="GT117_domain-containing"/>
</dbReference>
<keyword evidence="3" id="KW-1185">Reference proteome</keyword>
<evidence type="ECO:0000313" key="2">
    <source>
        <dbReference type="EMBL" id="NMO22164.1"/>
    </source>
</evidence>
<name>A0A848LY71_9BACT</name>
<keyword evidence="1" id="KW-0472">Membrane</keyword>
<dbReference type="AlphaFoldDB" id="A0A848LY71"/>